<protein>
    <submittedName>
        <fullName evidence="2">Uncharacterized protein</fullName>
    </submittedName>
</protein>
<feature type="compositionally biased region" description="Polar residues" evidence="1">
    <location>
        <begin position="20"/>
        <end position="31"/>
    </location>
</feature>
<feature type="region of interest" description="Disordered" evidence="1">
    <location>
        <begin position="1"/>
        <end position="62"/>
    </location>
</feature>
<evidence type="ECO:0000313" key="3">
    <source>
        <dbReference type="Proteomes" id="UP000829354"/>
    </source>
</evidence>
<keyword evidence="3" id="KW-1185">Reference proteome</keyword>
<accession>A0AAE9E3J4</accession>
<organism evidence="2 3">
    <name type="scientific">Caenorhabditis briggsae</name>
    <dbReference type="NCBI Taxonomy" id="6238"/>
    <lineage>
        <taxon>Eukaryota</taxon>
        <taxon>Metazoa</taxon>
        <taxon>Ecdysozoa</taxon>
        <taxon>Nematoda</taxon>
        <taxon>Chromadorea</taxon>
        <taxon>Rhabditida</taxon>
        <taxon>Rhabditina</taxon>
        <taxon>Rhabditomorpha</taxon>
        <taxon>Rhabditoidea</taxon>
        <taxon>Rhabditidae</taxon>
        <taxon>Peloderinae</taxon>
        <taxon>Caenorhabditis</taxon>
    </lineage>
</organism>
<evidence type="ECO:0000256" key="1">
    <source>
        <dbReference type="SAM" id="MobiDB-lite"/>
    </source>
</evidence>
<gene>
    <name evidence="2" type="ORF">L5515_001089</name>
</gene>
<dbReference type="EMBL" id="CP092620">
    <property type="protein sequence ID" value="UMM12175.1"/>
    <property type="molecule type" value="Genomic_DNA"/>
</dbReference>
<name>A0AAE9E3J4_CAEBR</name>
<evidence type="ECO:0000313" key="2">
    <source>
        <dbReference type="EMBL" id="UMM12175.1"/>
    </source>
</evidence>
<dbReference type="Proteomes" id="UP000829354">
    <property type="component" value="Chromosome I"/>
</dbReference>
<sequence length="475" mass="55304">MRDTNKKTSYFAMRSYKYQPASSERPSTSPSLLMPTKSDDNGSIHSSEKPVAPIHPIHEKRPIRNLEHLLDNNIETDDKELYEKANNKELDESINEDYCDEESISPLLHETYEPDEHDVWRTADDKKEEPKKTMSAKEKAEILAEELKQLYLTKPSFSKNRNKLIERKSNLESESNFDDINLDALTPEHVENMSEKDQRRVVNAFYESNPRHKFKESYPFLMEGMIQKDFENSDLKVYTSRLGSIKIPDTRSQNETSTDYVYFMVSRPGVYGGFLYDKHPPSLVSAKFKSKFETVINGYAIIAHPIGSREQSVQADRWICWNDSLGVMNVQRRAAMQSMKKQPNWDMQLDIVSFDASYRMGLFVIDKVTALTNQKEKRDRFPQEMFLLTDAVFKELRSGQAVFYSETIKAEVVIAKDRIGNVQEYLPYELVVVPSFSKPTKIEFCALLIIQSTFWTKYNQWIRDMLAERTDAYRI</sequence>
<reference evidence="2 3" key="1">
    <citation type="submission" date="2022-04" db="EMBL/GenBank/DDBJ databases">
        <title>Chromosome-level reference genomes for two strains of Caenorhabditis briggsae: an improved platform for comparative genomics.</title>
        <authorList>
            <person name="Stevens L."/>
            <person name="Andersen E."/>
        </authorList>
    </citation>
    <scope>NUCLEOTIDE SEQUENCE [LARGE SCALE GENOMIC DNA]</scope>
    <source>
        <strain evidence="2">VX34</strain>
        <tissue evidence="2">Whole-organism</tissue>
    </source>
</reference>
<feature type="compositionally biased region" description="Basic and acidic residues" evidence="1">
    <location>
        <begin position="37"/>
        <end position="48"/>
    </location>
</feature>
<proteinExistence type="predicted"/>
<dbReference type="AlphaFoldDB" id="A0AAE9E3J4"/>